<evidence type="ECO:0000313" key="5">
    <source>
        <dbReference type="Proteomes" id="UP000826725"/>
    </source>
</evidence>
<sequence>MAELLWSVWSGHHLLLFGADFWCEKNMSDKDKRTVFISGASRGIGAAIAKDLARSGYDIWLNYRSSTGQAKKVKKEIEAFGRTCTLLPFDVSDETAVNENMEPLLRDQVPYGLIHNAGITRDTLLPLMRRDEWDSVIDVHLNSFFILARLFSKVMLSRREGRIISIASLSGETGQAGQVNYSAAKAGLIGASKALARELGKRNILVNVVSPGLIETEMIEKLPLDTILPLIPLGRVGRVEEVSGVVRFLLSEEAGYITGQVFSVNGGMYM</sequence>
<dbReference type="NCBIfam" id="NF004200">
    <property type="entry name" value="PRK05653.1-5"/>
    <property type="match status" value="1"/>
</dbReference>
<evidence type="ECO:0000259" key="3">
    <source>
        <dbReference type="SMART" id="SM00822"/>
    </source>
</evidence>
<name>A0A8D5JPV0_9BACT</name>
<dbReference type="EMBL" id="AP024086">
    <property type="protein sequence ID" value="BCL61670.1"/>
    <property type="molecule type" value="Genomic_DNA"/>
</dbReference>
<feature type="domain" description="Ketoreductase" evidence="3">
    <location>
        <begin position="33"/>
        <end position="217"/>
    </location>
</feature>
<evidence type="ECO:0000256" key="1">
    <source>
        <dbReference type="ARBA" id="ARBA00006484"/>
    </source>
</evidence>
<dbReference type="FunFam" id="3.40.50.720:FF:000173">
    <property type="entry name" value="3-oxoacyl-[acyl-carrier protein] reductase"/>
    <property type="match status" value="1"/>
</dbReference>
<dbReference type="GO" id="GO:0016491">
    <property type="term" value="F:oxidoreductase activity"/>
    <property type="evidence" value="ECO:0007669"/>
    <property type="project" value="UniProtKB-KW"/>
</dbReference>
<evidence type="ECO:0000256" key="2">
    <source>
        <dbReference type="ARBA" id="ARBA00023002"/>
    </source>
</evidence>
<dbReference type="InterPro" id="IPR050259">
    <property type="entry name" value="SDR"/>
</dbReference>
<organism evidence="4 5">
    <name type="scientific">Desulfomarina profundi</name>
    <dbReference type="NCBI Taxonomy" id="2772557"/>
    <lineage>
        <taxon>Bacteria</taxon>
        <taxon>Pseudomonadati</taxon>
        <taxon>Thermodesulfobacteriota</taxon>
        <taxon>Desulfobulbia</taxon>
        <taxon>Desulfobulbales</taxon>
        <taxon>Desulfobulbaceae</taxon>
        <taxon>Desulfomarina</taxon>
    </lineage>
</organism>
<dbReference type="PANTHER" id="PTHR42879">
    <property type="entry name" value="3-OXOACYL-(ACYL-CARRIER-PROTEIN) REDUCTASE"/>
    <property type="match status" value="1"/>
</dbReference>
<dbReference type="InterPro" id="IPR057326">
    <property type="entry name" value="KR_dom"/>
</dbReference>
<dbReference type="Pfam" id="PF13561">
    <property type="entry name" value="adh_short_C2"/>
    <property type="match status" value="1"/>
</dbReference>
<proteinExistence type="inferred from homology"/>
<accession>A0A8D5JPV0</accession>
<dbReference type="PANTHER" id="PTHR42879:SF2">
    <property type="entry name" value="3-OXOACYL-[ACYL-CARRIER-PROTEIN] REDUCTASE FABG"/>
    <property type="match status" value="1"/>
</dbReference>
<gene>
    <name evidence="4" type="primary">fabG_2</name>
    <name evidence="4" type="ORF">DGMP_23630</name>
</gene>
<dbReference type="InterPro" id="IPR002347">
    <property type="entry name" value="SDR_fam"/>
</dbReference>
<keyword evidence="2" id="KW-0560">Oxidoreductase</keyword>
<dbReference type="NCBIfam" id="NF009466">
    <property type="entry name" value="PRK12826.1-2"/>
    <property type="match status" value="1"/>
</dbReference>
<evidence type="ECO:0000313" key="4">
    <source>
        <dbReference type="EMBL" id="BCL61670.1"/>
    </source>
</evidence>
<reference evidence="4" key="1">
    <citation type="submission" date="2020-09" db="EMBL/GenBank/DDBJ databases">
        <title>Desulfogranum mesoprofundum gen. nov., sp. nov., a novel mesophilic, sulfate-reducing chemolithoautotroph isolated from a deep-sea hydrothermal vent chimney in the Suiyo Seamount.</title>
        <authorList>
            <person name="Hashimoto Y."/>
            <person name="Nakagawa S."/>
        </authorList>
    </citation>
    <scope>NUCLEOTIDE SEQUENCE</scope>
    <source>
        <strain evidence="4">KT2</strain>
    </source>
</reference>
<dbReference type="AlphaFoldDB" id="A0A8D5JPV0"/>
<dbReference type="KEGG" id="dbk:DGMP_23630"/>
<dbReference type="Proteomes" id="UP000826725">
    <property type="component" value="Chromosome"/>
</dbReference>
<dbReference type="SMART" id="SM00822">
    <property type="entry name" value="PKS_KR"/>
    <property type="match status" value="1"/>
</dbReference>
<protein>
    <submittedName>
        <fullName evidence="4">Beta-ketoacyl-ACP reductase</fullName>
    </submittedName>
</protein>
<keyword evidence="5" id="KW-1185">Reference proteome</keyword>
<comment type="similarity">
    <text evidence="1">Belongs to the short-chain dehydrogenases/reductases (SDR) family.</text>
</comment>